<dbReference type="AlphaFoldDB" id="A0A9P9IKF1"/>
<dbReference type="Proteomes" id="UP000700596">
    <property type="component" value="Unassembled WGS sequence"/>
</dbReference>
<evidence type="ECO:0000313" key="1">
    <source>
        <dbReference type="EMBL" id="KAH7123572.1"/>
    </source>
</evidence>
<gene>
    <name evidence="1" type="ORF">B0J11DRAFT_315372</name>
</gene>
<organism evidence="1 2">
    <name type="scientific">Dendryphion nanum</name>
    <dbReference type="NCBI Taxonomy" id="256645"/>
    <lineage>
        <taxon>Eukaryota</taxon>
        <taxon>Fungi</taxon>
        <taxon>Dikarya</taxon>
        <taxon>Ascomycota</taxon>
        <taxon>Pezizomycotina</taxon>
        <taxon>Dothideomycetes</taxon>
        <taxon>Pleosporomycetidae</taxon>
        <taxon>Pleosporales</taxon>
        <taxon>Torulaceae</taxon>
        <taxon>Dendryphion</taxon>
    </lineage>
</organism>
<sequence length="182" mass="19465">MLSRTVDPSSLWGVFHPHFVSPWRGQQVSLPWPCTPGWCIVCEVEIRFCLRLGLSLGWAKRPSGPWGHSSSMSSLAFALAVSSLRQAQDSSKTLLDMCKTSSVLSIPLPLCFSNTKPPLEASPSWGGGAFPLPHVSRGMLGNRDDTNGSALGVSTSVSWSSPAPGTAYQPHRVLAAHLPSLS</sequence>
<dbReference type="EMBL" id="JAGMWT010000008">
    <property type="protein sequence ID" value="KAH7123572.1"/>
    <property type="molecule type" value="Genomic_DNA"/>
</dbReference>
<evidence type="ECO:0000313" key="2">
    <source>
        <dbReference type="Proteomes" id="UP000700596"/>
    </source>
</evidence>
<keyword evidence="2" id="KW-1185">Reference proteome</keyword>
<comment type="caution">
    <text evidence="1">The sequence shown here is derived from an EMBL/GenBank/DDBJ whole genome shotgun (WGS) entry which is preliminary data.</text>
</comment>
<protein>
    <submittedName>
        <fullName evidence="1">Uncharacterized protein</fullName>
    </submittedName>
</protein>
<accession>A0A9P9IKF1</accession>
<name>A0A9P9IKF1_9PLEO</name>
<reference evidence="1" key="1">
    <citation type="journal article" date="2021" name="Nat. Commun.">
        <title>Genetic determinants of endophytism in the Arabidopsis root mycobiome.</title>
        <authorList>
            <person name="Mesny F."/>
            <person name="Miyauchi S."/>
            <person name="Thiergart T."/>
            <person name="Pickel B."/>
            <person name="Atanasova L."/>
            <person name="Karlsson M."/>
            <person name="Huettel B."/>
            <person name="Barry K.W."/>
            <person name="Haridas S."/>
            <person name="Chen C."/>
            <person name="Bauer D."/>
            <person name="Andreopoulos W."/>
            <person name="Pangilinan J."/>
            <person name="LaButti K."/>
            <person name="Riley R."/>
            <person name="Lipzen A."/>
            <person name="Clum A."/>
            <person name="Drula E."/>
            <person name="Henrissat B."/>
            <person name="Kohler A."/>
            <person name="Grigoriev I.V."/>
            <person name="Martin F.M."/>
            <person name="Hacquard S."/>
        </authorList>
    </citation>
    <scope>NUCLEOTIDE SEQUENCE</scope>
    <source>
        <strain evidence="1">MPI-CAGE-CH-0243</strain>
    </source>
</reference>
<proteinExistence type="predicted"/>